<keyword evidence="1" id="KW-0812">Transmembrane</keyword>
<dbReference type="AlphaFoldDB" id="A0A1A0MPI7"/>
<comment type="caution">
    <text evidence="2">The sequence shown here is derived from an EMBL/GenBank/DDBJ whole genome shotgun (WGS) entry which is preliminary data.</text>
</comment>
<keyword evidence="1" id="KW-0472">Membrane</keyword>
<reference evidence="2 3" key="1">
    <citation type="submission" date="2016-06" db="EMBL/GenBank/DDBJ databases">
        <authorList>
            <person name="Kjaerup R.B."/>
            <person name="Dalgaard T.S."/>
            <person name="Juul-Madsen H.R."/>
        </authorList>
    </citation>
    <scope>NUCLEOTIDE SEQUENCE [LARGE SCALE GENOMIC DNA]</scope>
    <source>
        <strain evidence="2 3">1199456.5</strain>
    </source>
</reference>
<feature type="transmembrane region" description="Helical" evidence="1">
    <location>
        <begin position="31"/>
        <end position="55"/>
    </location>
</feature>
<dbReference type="OrthoDB" id="4735550at2"/>
<name>A0A1A0MPI7_MYCMU</name>
<dbReference type="Proteomes" id="UP000093962">
    <property type="component" value="Unassembled WGS sequence"/>
</dbReference>
<evidence type="ECO:0000313" key="3">
    <source>
        <dbReference type="Proteomes" id="UP000093962"/>
    </source>
</evidence>
<gene>
    <name evidence="2" type="ORF">A5642_20020</name>
</gene>
<dbReference type="EMBL" id="LZSF01000128">
    <property type="protein sequence ID" value="OBA87322.1"/>
    <property type="molecule type" value="Genomic_DNA"/>
</dbReference>
<evidence type="ECO:0000313" key="2">
    <source>
        <dbReference type="EMBL" id="OBA87322.1"/>
    </source>
</evidence>
<protein>
    <submittedName>
        <fullName evidence="2">Uncharacterized protein</fullName>
    </submittedName>
</protein>
<organism evidence="2 3">
    <name type="scientific">Mycolicibacterium mucogenicum</name>
    <name type="common">Mycobacterium mucogenicum</name>
    <dbReference type="NCBI Taxonomy" id="56689"/>
    <lineage>
        <taxon>Bacteria</taxon>
        <taxon>Bacillati</taxon>
        <taxon>Actinomycetota</taxon>
        <taxon>Actinomycetes</taxon>
        <taxon>Mycobacteriales</taxon>
        <taxon>Mycobacteriaceae</taxon>
        <taxon>Mycolicibacterium</taxon>
    </lineage>
</organism>
<proteinExistence type="predicted"/>
<dbReference type="RefSeq" id="WP_064859018.1">
    <property type="nucleotide sequence ID" value="NZ_LZSF01000128.1"/>
</dbReference>
<evidence type="ECO:0000256" key="1">
    <source>
        <dbReference type="SAM" id="Phobius"/>
    </source>
</evidence>
<accession>A0A1A0MPI7</accession>
<sequence>MAAAVRDPDGTEWRVRRRWWPYSDTLDGDDFFLLDWLAVALVLPFLLAWPFWLLAKLFGVRWSIIVEREGTETHRELVRWWGASEARIAALAQGIQQGARSGYFQI</sequence>
<keyword evidence="1" id="KW-1133">Transmembrane helix</keyword>